<dbReference type="InterPro" id="IPR050734">
    <property type="entry name" value="PIH1/Kintoun_subfamily"/>
</dbReference>
<comment type="similarity">
    <text evidence="3">Belongs to the PIH1 family. Kintoun subfamily.</text>
</comment>
<dbReference type="PANTHER" id="PTHR22997">
    <property type="entry name" value="PIH1 DOMAIN-CONTAINING PROTEIN 1"/>
    <property type="match status" value="1"/>
</dbReference>
<name>A0ABD0YNJ4_9HEMI</name>
<dbReference type="AlphaFoldDB" id="A0ABD0YNJ4"/>
<evidence type="ECO:0000256" key="1">
    <source>
        <dbReference type="ARBA" id="ARBA00022490"/>
    </source>
</evidence>
<dbReference type="Proteomes" id="UP001558652">
    <property type="component" value="Unassembled WGS sequence"/>
</dbReference>
<gene>
    <name evidence="6" type="ORF">AAG570_010773</name>
</gene>
<feature type="compositionally biased region" description="Basic and acidic residues" evidence="4">
    <location>
        <begin position="341"/>
        <end position="354"/>
    </location>
</feature>
<dbReference type="InterPro" id="IPR041442">
    <property type="entry name" value="PIH1D1/2/3_CS-like"/>
</dbReference>
<comment type="caution">
    <text evidence="6">The sequence shown here is derived from an EMBL/GenBank/DDBJ whole genome shotgun (WGS) entry which is preliminary data.</text>
</comment>
<evidence type="ECO:0000256" key="4">
    <source>
        <dbReference type="SAM" id="MobiDB-lite"/>
    </source>
</evidence>
<keyword evidence="7" id="KW-1185">Reference proteome</keyword>
<proteinExistence type="inferred from homology"/>
<accession>A0ABD0YNJ4</accession>
<comment type="function">
    <text evidence="3">Required for cytoplasmic pre-assembly of axonemal dyneins, thereby playing a central role in motility in cilia and flagella. Involved in pre-assembly of dynein arm complexes in the cytoplasm before intraflagellar transport loads them for the ciliary compartment.</text>
</comment>
<evidence type="ECO:0000259" key="5">
    <source>
        <dbReference type="PROSITE" id="PS51203"/>
    </source>
</evidence>
<keyword evidence="1 3" id="KW-0963">Cytoplasm</keyword>
<organism evidence="6 7">
    <name type="scientific">Ranatra chinensis</name>
    <dbReference type="NCBI Taxonomy" id="642074"/>
    <lineage>
        <taxon>Eukaryota</taxon>
        <taxon>Metazoa</taxon>
        <taxon>Ecdysozoa</taxon>
        <taxon>Arthropoda</taxon>
        <taxon>Hexapoda</taxon>
        <taxon>Insecta</taxon>
        <taxon>Pterygota</taxon>
        <taxon>Neoptera</taxon>
        <taxon>Paraneoptera</taxon>
        <taxon>Hemiptera</taxon>
        <taxon>Heteroptera</taxon>
        <taxon>Panheteroptera</taxon>
        <taxon>Nepomorpha</taxon>
        <taxon>Nepidae</taxon>
        <taxon>Ranatrinae</taxon>
        <taxon>Ranatra</taxon>
    </lineage>
</organism>
<dbReference type="GO" id="GO:0060285">
    <property type="term" value="P:cilium-dependent cell motility"/>
    <property type="evidence" value="ECO:0007669"/>
    <property type="project" value="UniProtKB-UniRule"/>
</dbReference>
<dbReference type="GO" id="GO:0120293">
    <property type="term" value="C:dynein axonemal particle"/>
    <property type="evidence" value="ECO:0007669"/>
    <property type="project" value="UniProtKB-SubCell"/>
</dbReference>
<feature type="domain" description="CS" evidence="5">
    <location>
        <begin position="250"/>
        <end position="340"/>
    </location>
</feature>
<dbReference type="Pfam" id="PF18201">
    <property type="entry name" value="PIH1_CS"/>
    <property type="match status" value="1"/>
</dbReference>
<dbReference type="InterPro" id="IPR007052">
    <property type="entry name" value="CS_dom"/>
</dbReference>
<reference evidence="6 7" key="1">
    <citation type="submission" date="2024-07" db="EMBL/GenBank/DDBJ databases">
        <title>Chromosome-level genome assembly of the water stick insect Ranatra chinensis (Heteroptera: Nepidae).</title>
        <authorList>
            <person name="Liu X."/>
        </authorList>
    </citation>
    <scope>NUCLEOTIDE SEQUENCE [LARGE SCALE GENOMIC DNA]</scope>
    <source>
        <strain evidence="6">Cailab_2021Rc</strain>
        <tissue evidence="6">Muscle</tissue>
    </source>
</reference>
<dbReference type="CDD" id="cd00298">
    <property type="entry name" value="ACD_sHsps_p23-like"/>
    <property type="match status" value="1"/>
</dbReference>
<evidence type="ECO:0000313" key="7">
    <source>
        <dbReference type="Proteomes" id="UP001558652"/>
    </source>
</evidence>
<evidence type="ECO:0000313" key="6">
    <source>
        <dbReference type="EMBL" id="KAL1132821.1"/>
    </source>
</evidence>
<evidence type="ECO:0000256" key="3">
    <source>
        <dbReference type="HAMAP-Rule" id="MF_03069"/>
    </source>
</evidence>
<dbReference type="PROSITE" id="PS51203">
    <property type="entry name" value="CS"/>
    <property type="match status" value="1"/>
</dbReference>
<dbReference type="PANTHER" id="PTHR22997:SF3">
    <property type="entry name" value="PROTEIN KINTOUN"/>
    <property type="match status" value="1"/>
</dbReference>
<dbReference type="HAMAP" id="MF_03069">
    <property type="entry name" value="Kintoun"/>
    <property type="match status" value="1"/>
</dbReference>
<dbReference type="Pfam" id="PF08190">
    <property type="entry name" value="PIH1"/>
    <property type="match status" value="1"/>
</dbReference>
<feature type="region of interest" description="Disordered" evidence="4">
    <location>
        <begin position="330"/>
        <end position="373"/>
    </location>
</feature>
<dbReference type="InterPro" id="IPR034727">
    <property type="entry name" value="Kintoun"/>
</dbReference>
<comment type="subcellular location">
    <subcellularLocation>
        <location evidence="3">Cytoplasm</location>
    </subcellularLocation>
    <subcellularLocation>
        <location evidence="2">Dynein axonemal particle</location>
    </subcellularLocation>
</comment>
<evidence type="ECO:0000256" key="2">
    <source>
        <dbReference type="ARBA" id="ARBA00024190"/>
    </source>
</evidence>
<dbReference type="EMBL" id="JBFDAA010000005">
    <property type="protein sequence ID" value="KAL1132821.1"/>
    <property type="molecule type" value="Genomic_DNA"/>
</dbReference>
<dbReference type="GO" id="GO:0070286">
    <property type="term" value="P:axonemal dynein complex assembly"/>
    <property type="evidence" value="ECO:0007669"/>
    <property type="project" value="UniProtKB-UniRule"/>
</dbReference>
<sequence>MTKEEFEQIKDAFKKEEFRKMFANYVNEVNDPKNRAIYESEITQMEKDRGVDITFVHPVPGYVIKTSVDGKQKAFINICQNDNVGKPSSKPATQQGTSGADWSVPYIQAAPKIDLDKNRNRCLVYDVVFHPDTLFLARENNAFRKFVNDTALMAVEDNYNVKLDRRNLKFPKMKFKGAQQATVIRRKRTDMSDVKDPDELFDIPNYPYEPLAENPSPIVTKVKEEPTQTYTTPHYILNHRKEVDMHEFSYAPDAKMYAATPTELILKIDLPLIKSALDMNLDVCERSLLLVTEGTAKYKLEVKLPWPVDEDAGTAKFDKSTKQLHITLPVKRKPLGPAVDPSHEDSGVESDHNPPKSSSDEDTSDNTFPSESGVVVEETLRTSPFLDPDAHYSFPSYTLNPCERSLAAVLDTPKVDSTSLKYRLIPQGVHLCFVSLGSGFFPINYTFCIKVMGGEFNPGSLNVDISEDNVVVKLIVLCHDTLDACHFLIGPQPDSLTEKFTMFPSVVSAKCDAKPQVIFLLFYFYFDCGY</sequence>
<dbReference type="InterPro" id="IPR012981">
    <property type="entry name" value="PIH1_N"/>
</dbReference>
<protein>
    <recommendedName>
        <fullName evidence="3">Protein kintoun</fullName>
    </recommendedName>
    <alternativeName>
        <fullName evidence="3">Dynein assembly factor 2, axonemal homolog</fullName>
    </alternativeName>
</protein>